<dbReference type="KEGG" id="mcha:111008024"/>
<dbReference type="SUPFAM" id="SSF50685">
    <property type="entry name" value="Barwin-like endoglucanases"/>
    <property type="match status" value="1"/>
</dbReference>
<keyword evidence="2" id="KW-0732">Signal</keyword>
<dbReference type="InterPro" id="IPR007118">
    <property type="entry name" value="Expan_Lol_pI"/>
</dbReference>
<dbReference type="GO" id="GO:0009653">
    <property type="term" value="P:anatomical structure morphogenesis"/>
    <property type="evidence" value="ECO:0007669"/>
    <property type="project" value="UniProtKB-ARBA"/>
</dbReference>
<dbReference type="PROSITE" id="PS50843">
    <property type="entry name" value="EXPANSIN_CBD"/>
    <property type="match status" value="1"/>
</dbReference>
<dbReference type="InterPro" id="IPR009009">
    <property type="entry name" value="RlpA-like_DPBB"/>
</dbReference>
<protein>
    <submittedName>
        <fullName evidence="6">Expansin-like A1</fullName>
    </submittedName>
</protein>
<organism evidence="5 6">
    <name type="scientific">Momordica charantia</name>
    <name type="common">Bitter gourd</name>
    <name type="synonym">Balsam pear</name>
    <dbReference type="NCBI Taxonomy" id="3673"/>
    <lineage>
        <taxon>Eukaryota</taxon>
        <taxon>Viridiplantae</taxon>
        <taxon>Streptophyta</taxon>
        <taxon>Embryophyta</taxon>
        <taxon>Tracheophyta</taxon>
        <taxon>Spermatophyta</taxon>
        <taxon>Magnoliopsida</taxon>
        <taxon>eudicotyledons</taxon>
        <taxon>Gunneridae</taxon>
        <taxon>Pentapetalae</taxon>
        <taxon>rosids</taxon>
        <taxon>fabids</taxon>
        <taxon>Cucurbitales</taxon>
        <taxon>Cucurbitaceae</taxon>
        <taxon>Momordiceae</taxon>
        <taxon>Momordica</taxon>
    </lineage>
</organism>
<dbReference type="RefSeq" id="XP_022136308.1">
    <property type="nucleotide sequence ID" value="XM_022280616.1"/>
</dbReference>
<dbReference type="PANTHER" id="PTHR31692:SF4">
    <property type="entry name" value="EXPANSIN-LIKE A1-RELATED"/>
    <property type="match status" value="1"/>
</dbReference>
<dbReference type="Pfam" id="PF01357">
    <property type="entry name" value="Expansin_C"/>
    <property type="match status" value="1"/>
</dbReference>
<sequence length="264" mass="29822">MGLFLGVLFFFIISSATACDRCVRQSKAAYYYDDTLSIHQGACGYGSLALELSNGYVASAVSTLYKEGAGCGACFQVRCKDRRLCTTAGTKVVVTDQTSNNKHDFILSKKAYSAMALQNKRKELLNLRLVDVEYKRIPCTYRNKNLSVRVEEWSQKPNYLAIKFLYQGGQTEIKAVEIAEVGSSNWEPMQRNYGAIWHTTKVIEGGFQLMIMVASGYNNENTYFTNYELPNDWKNGEIYDTGIQFDDIAKEICLPNKCGDRPWK</sequence>
<feature type="domain" description="Expansin-like CBD" evidence="4">
    <location>
        <begin position="158"/>
        <end position="241"/>
    </location>
</feature>
<name>A0A6J1C7A7_MOMCH</name>
<feature type="signal peptide" evidence="2">
    <location>
        <begin position="1"/>
        <end position="18"/>
    </location>
</feature>
<reference evidence="6" key="1">
    <citation type="submission" date="2025-08" db="UniProtKB">
        <authorList>
            <consortium name="RefSeq"/>
        </authorList>
    </citation>
    <scope>IDENTIFICATION</scope>
    <source>
        <strain evidence="6">OHB3-1</strain>
    </source>
</reference>
<accession>A0A6J1C7A7</accession>
<dbReference type="AlphaFoldDB" id="A0A6J1C7A7"/>
<evidence type="ECO:0000259" key="4">
    <source>
        <dbReference type="PROSITE" id="PS50843"/>
    </source>
</evidence>
<evidence type="ECO:0000259" key="3">
    <source>
        <dbReference type="PROSITE" id="PS50842"/>
    </source>
</evidence>
<dbReference type="GO" id="GO:0009505">
    <property type="term" value="C:plant-type cell wall"/>
    <property type="evidence" value="ECO:0007669"/>
    <property type="project" value="TreeGrafter"/>
</dbReference>
<dbReference type="PROSITE" id="PS50842">
    <property type="entry name" value="EXPANSIN_EG45"/>
    <property type="match status" value="1"/>
</dbReference>
<dbReference type="OrthoDB" id="623266at2759"/>
<dbReference type="InterPro" id="IPR036749">
    <property type="entry name" value="Expansin_CBD_sf"/>
</dbReference>
<dbReference type="InterPro" id="IPR007117">
    <property type="entry name" value="Expansin_CBD"/>
</dbReference>
<proteinExistence type="inferred from homology"/>
<feature type="chain" id="PRO_5026888564" evidence="2">
    <location>
        <begin position="19"/>
        <end position="264"/>
    </location>
</feature>
<keyword evidence="5" id="KW-1185">Reference proteome</keyword>
<dbReference type="SUPFAM" id="SSF49590">
    <property type="entry name" value="PHL pollen allergen"/>
    <property type="match status" value="1"/>
</dbReference>
<feature type="domain" description="Expansin-like EG45" evidence="3">
    <location>
        <begin position="40"/>
        <end position="144"/>
    </location>
</feature>
<evidence type="ECO:0000256" key="1">
    <source>
        <dbReference type="RuleBase" id="RU003460"/>
    </source>
</evidence>
<comment type="similarity">
    <text evidence="1">Belongs to the expansin family.</text>
</comment>
<dbReference type="InterPro" id="IPR036908">
    <property type="entry name" value="RlpA-like_sf"/>
</dbReference>
<dbReference type="Proteomes" id="UP000504603">
    <property type="component" value="Unplaced"/>
</dbReference>
<dbReference type="GO" id="GO:0005576">
    <property type="term" value="C:extracellular region"/>
    <property type="evidence" value="ECO:0007669"/>
    <property type="project" value="InterPro"/>
</dbReference>
<dbReference type="PANTHER" id="PTHR31692">
    <property type="entry name" value="EXPANSIN-B3"/>
    <property type="match status" value="1"/>
</dbReference>
<dbReference type="Gene3D" id="2.60.40.760">
    <property type="entry name" value="Expansin, cellulose-binding-like domain"/>
    <property type="match status" value="1"/>
</dbReference>
<evidence type="ECO:0000313" key="5">
    <source>
        <dbReference type="Proteomes" id="UP000504603"/>
    </source>
</evidence>
<dbReference type="GO" id="GO:0009506">
    <property type="term" value="C:plasmodesma"/>
    <property type="evidence" value="ECO:0007669"/>
    <property type="project" value="TreeGrafter"/>
</dbReference>
<dbReference type="PRINTS" id="PR01225">
    <property type="entry name" value="EXPANSNFAMLY"/>
</dbReference>
<dbReference type="Pfam" id="PF03330">
    <property type="entry name" value="DPBB_1"/>
    <property type="match status" value="1"/>
</dbReference>
<gene>
    <name evidence="6" type="primary">LOC111008024</name>
</gene>
<evidence type="ECO:0000256" key="2">
    <source>
        <dbReference type="SAM" id="SignalP"/>
    </source>
</evidence>
<dbReference type="Gene3D" id="2.40.40.10">
    <property type="entry name" value="RlpA-like domain"/>
    <property type="match status" value="1"/>
</dbReference>
<dbReference type="GeneID" id="111008024"/>
<dbReference type="CDD" id="cd22276">
    <property type="entry name" value="DPBB_EXLA_N"/>
    <property type="match status" value="1"/>
</dbReference>
<dbReference type="InterPro" id="IPR007112">
    <property type="entry name" value="Expansin/allergen_DPBB_dom"/>
</dbReference>
<evidence type="ECO:0000313" key="6">
    <source>
        <dbReference type="RefSeq" id="XP_022136308.1"/>
    </source>
</evidence>